<accession>A0A0R1TSR0</accession>
<dbReference type="OrthoDB" id="5419659at2"/>
<evidence type="ECO:0000313" key="2">
    <source>
        <dbReference type="Proteomes" id="UP000051048"/>
    </source>
</evidence>
<protein>
    <recommendedName>
        <fullName evidence="3">HicB-like antitoxin of toxin-antitoxin system domain-containing protein</fullName>
    </recommendedName>
</protein>
<organism evidence="1 2">
    <name type="scientific">Ligilactobacillus equi DSM 15833 = JCM 10991</name>
    <dbReference type="NCBI Taxonomy" id="1423740"/>
    <lineage>
        <taxon>Bacteria</taxon>
        <taxon>Bacillati</taxon>
        <taxon>Bacillota</taxon>
        <taxon>Bacilli</taxon>
        <taxon>Lactobacillales</taxon>
        <taxon>Lactobacillaceae</taxon>
        <taxon>Ligilactobacillus</taxon>
    </lineage>
</organism>
<sequence length="57" mass="6471">MTQKKKSKDEIITLPVIIEKTSDEKYPYFVEIPDIDGYTQGSSEAEALLMAKDYIGE</sequence>
<dbReference type="InterPro" id="IPR035069">
    <property type="entry name" value="TTHA1013/TTHA0281-like"/>
</dbReference>
<dbReference type="Gene3D" id="3.30.160.250">
    <property type="match status" value="1"/>
</dbReference>
<dbReference type="Proteomes" id="UP000051048">
    <property type="component" value="Unassembled WGS sequence"/>
</dbReference>
<evidence type="ECO:0008006" key="3">
    <source>
        <dbReference type="Google" id="ProtNLM"/>
    </source>
</evidence>
<dbReference type="EMBL" id="AZFH01000010">
    <property type="protein sequence ID" value="KRL84297.1"/>
    <property type="molecule type" value="Genomic_DNA"/>
</dbReference>
<dbReference type="AlphaFoldDB" id="A0A0R1TSR0"/>
<comment type="caution">
    <text evidence="1">The sequence shown here is derived from an EMBL/GenBank/DDBJ whole genome shotgun (WGS) entry which is preliminary data.</text>
</comment>
<proteinExistence type="predicted"/>
<dbReference type="PATRIC" id="fig|1423740.3.peg.237"/>
<dbReference type="SUPFAM" id="SSF143100">
    <property type="entry name" value="TTHA1013/TTHA0281-like"/>
    <property type="match status" value="1"/>
</dbReference>
<reference evidence="1 2" key="1">
    <citation type="journal article" date="2015" name="Genome Announc.">
        <title>Expanding the biotechnology potential of lactobacilli through comparative genomics of 213 strains and associated genera.</title>
        <authorList>
            <person name="Sun Z."/>
            <person name="Harris H.M."/>
            <person name="McCann A."/>
            <person name="Guo C."/>
            <person name="Argimon S."/>
            <person name="Zhang W."/>
            <person name="Yang X."/>
            <person name="Jeffery I.B."/>
            <person name="Cooney J.C."/>
            <person name="Kagawa T.F."/>
            <person name="Liu W."/>
            <person name="Song Y."/>
            <person name="Salvetti E."/>
            <person name="Wrobel A."/>
            <person name="Rasinkangas P."/>
            <person name="Parkhill J."/>
            <person name="Rea M.C."/>
            <person name="O'Sullivan O."/>
            <person name="Ritari J."/>
            <person name="Douillard F.P."/>
            <person name="Paul Ross R."/>
            <person name="Yang R."/>
            <person name="Briner A.E."/>
            <person name="Felis G.E."/>
            <person name="de Vos W.M."/>
            <person name="Barrangou R."/>
            <person name="Klaenhammer T.R."/>
            <person name="Caufield P.W."/>
            <person name="Cui Y."/>
            <person name="Zhang H."/>
            <person name="O'Toole P.W."/>
        </authorList>
    </citation>
    <scope>NUCLEOTIDE SEQUENCE [LARGE SCALE GENOMIC DNA]</scope>
    <source>
        <strain evidence="1 2">DSM 15833</strain>
    </source>
</reference>
<gene>
    <name evidence="1" type="ORF">FC36_GL000219</name>
</gene>
<dbReference type="STRING" id="1423740.FC36_GL000219"/>
<name>A0A0R1TSR0_9LACO</name>
<dbReference type="RefSeq" id="WP_155889548.1">
    <property type="nucleotide sequence ID" value="NZ_AZFH01000010.1"/>
</dbReference>
<evidence type="ECO:0000313" key="1">
    <source>
        <dbReference type="EMBL" id="KRL84297.1"/>
    </source>
</evidence>